<reference evidence="4 5" key="1">
    <citation type="submission" date="2019-10" db="EMBL/GenBank/DDBJ databases">
        <title>Poseidonibacter ostreae sp. nov., isolated from the gut of the Ostrea denselamellosa.</title>
        <authorList>
            <person name="Choi A."/>
        </authorList>
    </citation>
    <scope>NUCLEOTIDE SEQUENCE [LARGE SCALE GENOMIC DNA]</scope>
    <source>
        <strain evidence="4 5">SJOD-M-33</strain>
    </source>
</reference>
<dbReference type="PANTHER" id="PTHR43081:SF1">
    <property type="entry name" value="ADENYLATE CYCLASE, TERMINAL-DIFFERENTIATION SPECIFIC"/>
    <property type="match status" value="1"/>
</dbReference>
<dbReference type="Gene3D" id="3.30.70.1230">
    <property type="entry name" value="Nucleotide cyclase"/>
    <property type="match status" value="1"/>
</dbReference>
<evidence type="ECO:0000313" key="5">
    <source>
        <dbReference type="Proteomes" id="UP000472839"/>
    </source>
</evidence>
<dbReference type="Pfam" id="PF05226">
    <property type="entry name" value="CHASE2"/>
    <property type="match status" value="1"/>
</dbReference>
<protein>
    <submittedName>
        <fullName evidence="4">CHASE2 domain-containing protein</fullName>
    </submittedName>
</protein>
<evidence type="ECO:0000256" key="2">
    <source>
        <dbReference type="SAM" id="Phobius"/>
    </source>
</evidence>
<dbReference type="SMART" id="SM01080">
    <property type="entry name" value="CHASE2"/>
    <property type="match status" value="1"/>
</dbReference>
<feature type="transmembrane region" description="Helical" evidence="2">
    <location>
        <begin position="349"/>
        <end position="368"/>
    </location>
</feature>
<dbReference type="EMBL" id="WFKK01000086">
    <property type="protein sequence ID" value="KAB7884381.1"/>
    <property type="molecule type" value="Genomic_DNA"/>
</dbReference>
<dbReference type="SMART" id="SM00044">
    <property type="entry name" value="CYCc"/>
    <property type="match status" value="1"/>
</dbReference>
<dbReference type="InterPro" id="IPR029787">
    <property type="entry name" value="Nucleotide_cyclase"/>
</dbReference>
<dbReference type="InterPro" id="IPR007890">
    <property type="entry name" value="CHASE2"/>
</dbReference>
<dbReference type="InterPro" id="IPR050697">
    <property type="entry name" value="Adenylyl/Guanylyl_Cyclase_3/4"/>
</dbReference>
<feature type="transmembrane region" description="Helical" evidence="2">
    <location>
        <begin position="375"/>
        <end position="399"/>
    </location>
</feature>
<dbReference type="RefSeq" id="WP_152279940.1">
    <property type="nucleotide sequence ID" value="NZ_WFKK01000086.1"/>
</dbReference>
<keyword evidence="2" id="KW-0472">Membrane</keyword>
<keyword evidence="2" id="KW-0812">Transmembrane</keyword>
<accession>A0A6L4WN49</accession>
<dbReference type="PANTHER" id="PTHR43081">
    <property type="entry name" value="ADENYLATE CYCLASE, TERMINAL-DIFFERENTIATION SPECIFIC-RELATED"/>
    <property type="match status" value="1"/>
</dbReference>
<proteinExistence type="predicted"/>
<dbReference type="GO" id="GO:0006171">
    <property type="term" value="P:cAMP biosynthetic process"/>
    <property type="evidence" value="ECO:0007669"/>
    <property type="project" value="TreeGrafter"/>
</dbReference>
<gene>
    <name evidence="4" type="ORF">GBG19_15840</name>
</gene>
<dbReference type="InterPro" id="IPR001054">
    <property type="entry name" value="A/G_cyclase"/>
</dbReference>
<keyword evidence="2" id="KW-1133">Transmembrane helix</keyword>
<dbReference type="Pfam" id="PF00211">
    <property type="entry name" value="Guanylate_cyc"/>
    <property type="match status" value="1"/>
</dbReference>
<evidence type="ECO:0000313" key="4">
    <source>
        <dbReference type="EMBL" id="KAB7884381.1"/>
    </source>
</evidence>
<name>A0A6L4WN49_9BACT</name>
<organism evidence="4 5">
    <name type="scientific">Poseidonibacter ostreae</name>
    <dbReference type="NCBI Taxonomy" id="2654171"/>
    <lineage>
        <taxon>Bacteria</taxon>
        <taxon>Pseudomonadati</taxon>
        <taxon>Campylobacterota</taxon>
        <taxon>Epsilonproteobacteria</taxon>
        <taxon>Campylobacterales</taxon>
        <taxon>Arcobacteraceae</taxon>
        <taxon>Poseidonibacter</taxon>
    </lineage>
</organism>
<dbReference type="GO" id="GO:0004016">
    <property type="term" value="F:adenylate cyclase activity"/>
    <property type="evidence" value="ECO:0007669"/>
    <property type="project" value="UniProtKB-ARBA"/>
</dbReference>
<sequence>MITKAKLKKDFIYILASIFIALSISLIYIFAPKLPNSIDNRLKDYMFNIRGEIAPKTNSVVIIDIDEKSLQSLGQWPWSRNTLAKILRNLKDKDIAIIGMDIVFAEEDRTSPHSIFDKLNIKKENIPNYDFEFAQTVATTPTILGYQFEFQRKKHINKEAPSIQTMFIEKNKKLGKNHLIQANGTILNIPIIQDSSYSSGFFNNIPDDSGVIRSVPLIISYDDEIYPSLALETLRIALGIKGININYNENGVKNLQLNEYIIPTDRHGRLLINFRGKEKTFDYISAVDIYNNTFKKEDIENKIALLGTSAAALYDLRATPFESIFPGVEVHANVIDNIIAKDFLYKPSWVDGANIFIIFVLVFFVVYITKKIHLLFIPLLTTSLLFLCSYLIYFILFNYGLVLNIFFPLLTIVLSTIITIMLQYFYEIKKKDEIKNKFASKVSKDVMEQLLKNVNNNQLQAQNKEITVFFSDIRGFTKISEDIKQPDLLVKYINKYMTPMSEIITKNKGTIDKYIGDAIMAYWNAPFDIEDHEDKAVKSALEQLEELENLNITLEKNKQPIIDIGIGITTGIATVGEIGSIGRSDYTLIGDTINIGSRVESLCKFYGVNLIITNFTKNNLKNSYTFRYLDYVKLKGKDEPIELWEVINDNKISSHLNKELEIYNKAISIFTKAQLQESKKLFEELVTLNPCTLYKLYLTRCEEYIYSNSFQEVYKHESK</sequence>
<dbReference type="AlphaFoldDB" id="A0A6L4WN49"/>
<evidence type="ECO:0000256" key="1">
    <source>
        <dbReference type="SAM" id="Coils"/>
    </source>
</evidence>
<feature type="coiled-coil region" evidence="1">
    <location>
        <begin position="530"/>
        <end position="557"/>
    </location>
</feature>
<dbReference type="SUPFAM" id="SSF55073">
    <property type="entry name" value="Nucleotide cyclase"/>
    <property type="match status" value="1"/>
</dbReference>
<comment type="caution">
    <text evidence="4">The sequence shown here is derived from an EMBL/GenBank/DDBJ whole genome shotgun (WGS) entry which is preliminary data.</text>
</comment>
<dbReference type="CDD" id="cd07302">
    <property type="entry name" value="CHD"/>
    <property type="match status" value="1"/>
</dbReference>
<keyword evidence="1" id="KW-0175">Coiled coil</keyword>
<feature type="transmembrane region" description="Helical" evidence="2">
    <location>
        <begin position="405"/>
        <end position="426"/>
    </location>
</feature>
<feature type="domain" description="Guanylate cyclase" evidence="3">
    <location>
        <begin position="467"/>
        <end position="600"/>
    </location>
</feature>
<dbReference type="Proteomes" id="UP000472839">
    <property type="component" value="Unassembled WGS sequence"/>
</dbReference>
<dbReference type="PROSITE" id="PS50125">
    <property type="entry name" value="GUANYLATE_CYCLASE_2"/>
    <property type="match status" value="1"/>
</dbReference>
<feature type="transmembrane region" description="Helical" evidence="2">
    <location>
        <begin position="12"/>
        <end position="31"/>
    </location>
</feature>
<dbReference type="GO" id="GO:0035556">
    <property type="term" value="P:intracellular signal transduction"/>
    <property type="evidence" value="ECO:0007669"/>
    <property type="project" value="InterPro"/>
</dbReference>
<evidence type="ECO:0000259" key="3">
    <source>
        <dbReference type="PROSITE" id="PS50125"/>
    </source>
</evidence>